<comment type="caution">
    <text evidence="1">The sequence shown here is derived from an EMBL/GenBank/DDBJ whole genome shotgun (WGS) entry which is preliminary data.</text>
</comment>
<gene>
    <name evidence="1" type="ORF">N1851_023110</name>
</gene>
<protein>
    <recommendedName>
        <fullName evidence="3">Reverse transcriptase</fullName>
    </recommendedName>
</protein>
<evidence type="ECO:0000313" key="2">
    <source>
        <dbReference type="Proteomes" id="UP001174136"/>
    </source>
</evidence>
<accession>A0AA47MGQ6</accession>
<dbReference type="Proteomes" id="UP001174136">
    <property type="component" value="Unassembled WGS sequence"/>
</dbReference>
<reference evidence="1" key="1">
    <citation type="journal article" date="2023" name="Front. Mar. Sci.">
        <title>A new Merluccius polli reference genome to investigate the effects of global change in West African waters.</title>
        <authorList>
            <person name="Mateo J.L."/>
            <person name="Blanco-Fernandez C."/>
            <person name="Garcia-Vazquez E."/>
            <person name="Machado-Schiaffino G."/>
        </authorList>
    </citation>
    <scope>NUCLEOTIDE SEQUENCE</scope>
    <source>
        <strain evidence="1">C29</strain>
        <tissue evidence="1">Fin</tissue>
    </source>
</reference>
<dbReference type="PANTHER" id="PTHR47510">
    <property type="entry name" value="REVERSE TRANSCRIPTASE DOMAIN-CONTAINING PROTEIN"/>
    <property type="match status" value="1"/>
</dbReference>
<dbReference type="AlphaFoldDB" id="A0AA47MGQ6"/>
<evidence type="ECO:0008006" key="3">
    <source>
        <dbReference type="Google" id="ProtNLM"/>
    </source>
</evidence>
<keyword evidence="2" id="KW-1185">Reference proteome</keyword>
<sequence>MDDDIVYRHNPKKDVVLHTFILGDFNGCRLDCVLPSLQQYVDIPTRRGNILDLCYGNITDAFRARSYPPLGLADHNVICLLPLYRQELKRHKPQCHSAPQWSEDGIIQLQGSLACTDWDTFGGDLDDRVSVITDYIKFCIHTTIPSKIIRIYPNSKPWITPQIKQSLKEKHKSFRHKDWASLKATNRNIRNEVFKAKLDYKNKLETEFSNMNTKQETFTKELNTFFTRHDNQDFSSECQVLLRALPPPDPEEPAPFTEEEVRRELSRCKPGKAPGPDGISARYDSLVALLCGDPGSSAAALHLSSSAPFVRTLKHSAAHLRRNVRLNLSLKELFRCRAGFLAGVLAD</sequence>
<dbReference type="EMBL" id="JAOPHQ010004277">
    <property type="protein sequence ID" value="KAK0139949.1"/>
    <property type="molecule type" value="Genomic_DNA"/>
</dbReference>
<name>A0AA47MGQ6_MERPO</name>
<proteinExistence type="predicted"/>
<evidence type="ECO:0000313" key="1">
    <source>
        <dbReference type="EMBL" id="KAK0139949.1"/>
    </source>
</evidence>
<organism evidence="1 2">
    <name type="scientific">Merluccius polli</name>
    <name type="common">Benguela hake</name>
    <name type="synonym">Merluccius cadenati</name>
    <dbReference type="NCBI Taxonomy" id="89951"/>
    <lineage>
        <taxon>Eukaryota</taxon>
        <taxon>Metazoa</taxon>
        <taxon>Chordata</taxon>
        <taxon>Craniata</taxon>
        <taxon>Vertebrata</taxon>
        <taxon>Euteleostomi</taxon>
        <taxon>Actinopterygii</taxon>
        <taxon>Neopterygii</taxon>
        <taxon>Teleostei</taxon>
        <taxon>Neoteleostei</taxon>
        <taxon>Acanthomorphata</taxon>
        <taxon>Zeiogadaria</taxon>
        <taxon>Gadariae</taxon>
        <taxon>Gadiformes</taxon>
        <taxon>Gadoidei</taxon>
        <taxon>Merlucciidae</taxon>
        <taxon>Merluccius</taxon>
    </lineage>
</organism>
<dbReference type="PANTHER" id="PTHR47510:SF3">
    <property type="entry name" value="ENDO_EXONUCLEASE_PHOSPHATASE DOMAIN-CONTAINING PROTEIN"/>
    <property type="match status" value="1"/>
</dbReference>